<dbReference type="Gene3D" id="1.10.472.10">
    <property type="entry name" value="Cyclin-like"/>
    <property type="match status" value="1"/>
</dbReference>
<dbReference type="GO" id="GO:0019901">
    <property type="term" value="F:protein kinase binding"/>
    <property type="evidence" value="ECO:0007669"/>
    <property type="project" value="InterPro"/>
</dbReference>
<sequence length="1045" mass="114997">MELSVSPDVKRAKRHVSHSFHNLKVPFTAALTDENAWQEAVFAEGISHDWTSSTGNLPSGQPAESLAACGGGKASNIIKSTLSGSTLSKWKSDTNVAAKLLGNVDIMRAGVAKTTPVMPIEDVRRMNCCGGCQDHLGRSEWHCHHQDQQHQQQQQQQKPSDMSAGNPSNNEILNGYFQSARLSFFKKAFSSNRPQHHGGNPRHHQPHHYQQHHGSHHNPIHVAGAARRSHRHRGFGAAAVEVIRNRTLAGNNSPHHKTRSPANKGRKRHGKPCHANEQEGHAEFPVPLPRSKLTLEGRQEPSTPVDGEVKTKFTASGSELGSGLVGDNTPSAFRLSNIAPFYECAIQQLITMCERRTSNVPEAAHGISCNENSENLQKPKLSSCLASIRSFDMASSVNLKSFSAPPSKFSLSQHALFTRTLCSSVGGSMQHGSGMEDTFCSSNDMDPTQNEGQQNEEKDIQPVAVASGEAPKLVSEEVQEQEASPTMVQQLIESIGLHVAYGDAAPMVLIGALIYISRITLQSPSEDIGVTNANWYRLIAIAILIATKMYVDGSRKWNARISKATGISLKEVQKLELDFLFLIDFSLLIKEEEVETWAEWMESVARKRGMSTQLRAFVFGKSSCPPSTATTPLSSFAGEDAFSRSFSHIPSGNLPSTPVSLTPANMTPQINAHVSPGTIKSACVSQRLSMSFVLDLAEKHPRPTSLLHPSPSSFHACETPNLFFPSPLYASLDVHKTERLFSIVHAPEEPSTPVKLLEVSQLFNDAPNSMPFTPPEQETRSPIEFFKRSFLAEGTCNSDASSGKARCGMDVFQKNTGKNDVRRLDFDTFDAFDEEQTPPHRPLNVLSPPDQLNIALPPRVEYNCFANVKKNNSNRDIPLNNGKTFTVTAPQTLYSFPQKREDKNVRNYATRESAFGSAAKRTSHTKADTIEMTPHATIKSKYDKLVHAISNVRELFCATPLCVGGTPFNVLSVATDGSGTTTIGERDMYNKNNNNNNNNSKDVDDCYVAECDEDEDHDEFLDEFEDDRDNFFLRCRPVLTHSPPA</sequence>
<reference evidence="2 3" key="1">
    <citation type="journal article" date="2012" name="BMC Genomics">
        <title>Comparative genomic analysis of human infective Trypanosoma cruzi lineages with the bat-restricted subspecies T. cruzi marinkellei.</title>
        <authorList>
            <person name="Franzen O."/>
            <person name="Talavera-Lopez C."/>
            <person name="Ochaya S."/>
            <person name="Butler C.E."/>
            <person name="Messenger L.A."/>
            <person name="Lewis M.D."/>
            <person name="Llewellyn M.S."/>
            <person name="Marinkelle C.J."/>
            <person name="Tyler K.M."/>
            <person name="Miles M.A."/>
            <person name="Andersson B."/>
        </authorList>
    </citation>
    <scope>NUCLEOTIDE SEQUENCE [LARGE SCALE GENOMIC DNA]</scope>
    <source>
        <strain evidence="2 3">B7</strain>
    </source>
</reference>
<dbReference type="PANTHER" id="PTHR15615">
    <property type="match status" value="1"/>
</dbReference>
<feature type="compositionally biased region" description="Basic residues" evidence="1">
    <location>
        <begin position="194"/>
        <end position="217"/>
    </location>
</feature>
<dbReference type="PANTHER" id="PTHR15615:SF112">
    <property type="entry name" value="CYCLIN, PUTATIVE-RELATED"/>
    <property type="match status" value="1"/>
</dbReference>
<comment type="caution">
    <text evidence="2">The sequence shown here is derived from an EMBL/GenBank/DDBJ whole genome shotgun (WGS) entry which is preliminary data.</text>
</comment>
<feature type="region of interest" description="Disordered" evidence="1">
    <location>
        <begin position="190"/>
        <end position="217"/>
    </location>
</feature>
<evidence type="ECO:0000313" key="2">
    <source>
        <dbReference type="EMBL" id="EKF32518.1"/>
    </source>
</evidence>
<protein>
    <submittedName>
        <fullName evidence="2">CYC2-like cyclin, putative,G1 cyclin CycE4, putative</fullName>
    </submittedName>
</protein>
<dbReference type="AlphaFoldDB" id="K2MBI6"/>
<dbReference type="Pfam" id="PF08613">
    <property type="entry name" value="Cyclin"/>
    <property type="match status" value="1"/>
</dbReference>
<evidence type="ECO:0000256" key="1">
    <source>
        <dbReference type="SAM" id="MobiDB-lite"/>
    </source>
</evidence>
<feature type="compositionally biased region" description="Basic residues" evidence="1">
    <location>
        <begin position="254"/>
        <end position="272"/>
    </location>
</feature>
<keyword evidence="3" id="KW-1185">Reference proteome</keyword>
<dbReference type="Proteomes" id="UP000007350">
    <property type="component" value="Unassembled WGS sequence"/>
</dbReference>
<evidence type="ECO:0000313" key="3">
    <source>
        <dbReference type="Proteomes" id="UP000007350"/>
    </source>
</evidence>
<organism evidence="2 3">
    <name type="scientific">Trypanosoma cruzi marinkellei</name>
    <dbReference type="NCBI Taxonomy" id="85056"/>
    <lineage>
        <taxon>Eukaryota</taxon>
        <taxon>Discoba</taxon>
        <taxon>Euglenozoa</taxon>
        <taxon>Kinetoplastea</taxon>
        <taxon>Metakinetoplastina</taxon>
        <taxon>Trypanosomatida</taxon>
        <taxon>Trypanosomatidae</taxon>
        <taxon>Trypanosoma</taxon>
        <taxon>Schizotrypanum</taxon>
    </lineage>
</organism>
<dbReference type="OrthoDB" id="244495at2759"/>
<feature type="compositionally biased region" description="Polar residues" evidence="1">
    <location>
        <begin position="439"/>
        <end position="453"/>
    </location>
</feature>
<name>K2MBI6_TRYCR</name>
<dbReference type="InterPro" id="IPR013922">
    <property type="entry name" value="Cyclin_PHO80-like"/>
</dbReference>
<dbReference type="EMBL" id="AHKC01009792">
    <property type="protein sequence ID" value="EKF32518.1"/>
    <property type="molecule type" value="Genomic_DNA"/>
</dbReference>
<proteinExistence type="predicted"/>
<accession>K2MBI6</accession>
<feature type="compositionally biased region" description="Polar residues" evidence="1">
    <location>
        <begin position="158"/>
        <end position="172"/>
    </location>
</feature>
<feature type="region of interest" description="Disordered" evidence="1">
    <location>
        <begin position="249"/>
        <end position="288"/>
    </location>
</feature>
<feature type="region of interest" description="Disordered" evidence="1">
    <location>
        <begin position="143"/>
        <end position="172"/>
    </location>
</feature>
<feature type="region of interest" description="Disordered" evidence="1">
    <location>
        <begin position="435"/>
        <end position="457"/>
    </location>
</feature>
<gene>
    <name evidence="2" type="ORF">MOQ_003629</name>
</gene>